<dbReference type="SUPFAM" id="SSF46785">
    <property type="entry name" value="Winged helix' DNA-binding domain"/>
    <property type="match status" value="2"/>
</dbReference>
<gene>
    <name evidence="5" type="ORF">METZ01_LOCUS260089</name>
</gene>
<dbReference type="PROSITE" id="PS51118">
    <property type="entry name" value="HTH_HXLR"/>
    <property type="match status" value="2"/>
</dbReference>
<proteinExistence type="predicted"/>
<sequence>MKDRDVPISLAQTVNMIGDPWTLHILKESFLGIRQFQEFQTRLGIPRQTLILRLRQLVSDQIFYKKPVQHRRLIFEYRLTPKGTDLYAMILAIWEWHKRWSEIPRNLPEQLFHVSCNHPTSPIMVCRQCANPLTADSVSLTARLPQKKIPAPTTRRKRIVNQFQSKGVEDMVAVIVGDGWSLLVLNAIISNMTTFDSLQKALDISNNVLATRLKILMSLNLLTQTQSTIDKRVFHYETTPMGDDVYPIIVSLIQWGDRWLAGDDGPADIIKHNQCGSIDGFVTVCSHCNDRLNMVDVRLGPAKA</sequence>
<feature type="domain" description="HTH hxlR-type" evidence="4">
    <location>
        <begin position="6"/>
        <end position="105"/>
    </location>
</feature>
<protein>
    <recommendedName>
        <fullName evidence="4">HTH hxlR-type domain-containing protein</fullName>
    </recommendedName>
</protein>
<dbReference type="AlphaFoldDB" id="A0A382J6Q5"/>
<feature type="domain" description="HTH hxlR-type" evidence="4">
    <location>
        <begin position="165"/>
        <end position="264"/>
    </location>
</feature>
<dbReference type="Gene3D" id="1.10.10.10">
    <property type="entry name" value="Winged helix-like DNA-binding domain superfamily/Winged helix DNA-binding domain"/>
    <property type="match status" value="2"/>
</dbReference>
<dbReference type="PANTHER" id="PTHR33204:SF36">
    <property type="entry name" value="TRANSCRIPTIONAL REGULATORY PROTEIN"/>
    <property type="match status" value="1"/>
</dbReference>
<dbReference type="PANTHER" id="PTHR33204">
    <property type="entry name" value="TRANSCRIPTIONAL REGULATOR, MARR FAMILY"/>
    <property type="match status" value="1"/>
</dbReference>
<organism evidence="5">
    <name type="scientific">marine metagenome</name>
    <dbReference type="NCBI Taxonomy" id="408172"/>
    <lineage>
        <taxon>unclassified sequences</taxon>
        <taxon>metagenomes</taxon>
        <taxon>ecological metagenomes</taxon>
    </lineage>
</organism>
<keyword evidence="2" id="KW-0238">DNA-binding</keyword>
<dbReference type="EMBL" id="UINC01071947">
    <property type="protein sequence ID" value="SVC07235.1"/>
    <property type="molecule type" value="Genomic_DNA"/>
</dbReference>
<evidence type="ECO:0000256" key="2">
    <source>
        <dbReference type="ARBA" id="ARBA00023125"/>
    </source>
</evidence>
<dbReference type="InterPro" id="IPR002577">
    <property type="entry name" value="HTH_HxlR"/>
</dbReference>
<evidence type="ECO:0000256" key="1">
    <source>
        <dbReference type="ARBA" id="ARBA00023015"/>
    </source>
</evidence>
<dbReference type="InterPro" id="IPR036388">
    <property type="entry name" value="WH-like_DNA-bd_sf"/>
</dbReference>
<name>A0A382J6Q5_9ZZZZ</name>
<accession>A0A382J6Q5</accession>
<reference evidence="5" key="1">
    <citation type="submission" date="2018-05" db="EMBL/GenBank/DDBJ databases">
        <authorList>
            <person name="Lanie J.A."/>
            <person name="Ng W.-L."/>
            <person name="Kazmierczak K.M."/>
            <person name="Andrzejewski T.M."/>
            <person name="Davidsen T.M."/>
            <person name="Wayne K.J."/>
            <person name="Tettelin H."/>
            <person name="Glass J.I."/>
            <person name="Rusch D."/>
            <person name="Podicherti R."/>
            <person name="Tsui H.-C.T."/>
            <person name="Winkler M.E."/>
        </authorList>
    </citation>
    <scope>NUCLEOTIDE SEQUENCE</scope>
</reference>
<evidence type="ECO:0000256" key="3">
    <source>
        <dbReference type="ARBA" id="ARBA00023163"/>
    </source>
</evidence>
<evidence type="ECO:0000259" key="4">
    <source>
        <dbReference type="PROSITE" id="PS51118"/>
    </source>
</evidence>
<keyword evidence="1" id="KW-0805">Transcription regulation</keyword>
<evidence type="ECO:0000313" key="5">
    <source>
        <dbReference type="EMBL" id="SVC07235.1"/>
    </source>
</evidence>
<dbReference type="Pfam" id="PF01638">
    <property type="entry name" value="HxlR"/>
    <property type="match status" value="2"/>
</dbReference>
<dbReference type="InterPro" id="IPR036390">
    <property type="entry name" value="WH_DNA-bd_sf"/>
</dbReference>
<keyword evidence="3" id="KW-0804">Transcription</keyword>
<dbReference type="GO" id="GO:0003677">
    <property type="term" value="F:DNA binding"/>
    <property type="evidence" value="ECO:0007669"/>
    <property type="project" value="UniProtKB-KW"/>
</dbReference>